<dbReference type="OrthoDB" id="9775346at2"/>
<feature type="non-terminal residue" evidence="1">
    <location>
        <position position="1"/>
    </location>
</feature>
<organism evidence="1 2">
    <name type="scientific">Gordonia araii NBRC 100433</name>
    <dbReference type="NCBI Taxonomy" id="1073574"/>
    <lineage>
        <taxon>Bacteria</taxon>
        <taxon>Bacillati</taxon>
        <taxon>Actinomycetota</taxon>
        <taxon>Actinomycetes</taxon>
        <taxon>Mycobacteriales</taxon>
        <taxon>Gordoniaceae</taxon>
        <taxon>Gordonia</taxon>
    </lineage>
</organism>
<dbReference type="PANTHER" id="PTHR34070">
    <property type="entry name" value="ARMADILLO-TYPE FOLD"/>
    <property type="match status" value="1"/>
</dbReference>
<reference evidence="1 2" key="1">
    <citation type="submission" date="2011-11" db="EMBL/GenBank/DDBJ databases">
        <title>Whole genome shotgun sequence of Gordonia araii NBRC 100433.</title>
        <authorList>
            <person name="Yoshida Y."/>
            <person name="Hosoyama A."/>
            <person name="Tsuchikane K."/>
            <person name="Katsumata H."/>
            <person name="Yamazaki S."/>
            <person name="Fujita N."/>
        </authorList>
    </citation>
    <scope>NUCLEOTIDE SEQUENCE [LARGE SCALE GENOMIC DNA]</scope>
    <source>
        <strain evidence="1 2">NBRC 100433</strain>
    </source>
</reference>
<evidence type="ECO:0000313" key="1">
    <source>
        <dbReference type="EMBL" id="GAB08385.1"/>
    </source>
</evidence>
<gene>
    <name evidence="1" type="ORF">GOARA_011_00010</name>
</gene>
<keyword evidence="2" id="KW-1185">Reference proteome</keyword>
<dbReference type="Proteomes" id="UP000035088">
    <property type="component" value="Unassembled WGS sequence"/>
</dbReference>
<protein>
    <recommendedName>
        <fullName evidence="3">DNA alkylation repair enzyme</fullName>
    </recommendedName>
</protein>
<dbReference type="SUPFAM" id="SSF48371">
    <property type="entry name" value="ARM repeat"/>
    <property type="match status" value="1"/>
</dbReference>
<evidence type="ECO:0000313" key="2">
    <source>
        <dbReference type="Proteomes" id="UP000035088"/>
    </source>
</evidence>
<dbReference type="CDD" id="cd06561">
    <property type="entry name" value="AlkD_like"/>
    <property type="match status" value="1"/>
</dbReference>
<dbReference type="Gene3D" id="1.25.10.90">
    <property type="match status" value="1"/>
</dbReference>
<dbReference type="PANTHER" id="PTHR34070:SF1">
    <property type="entry name" value="DNA ALKYLATION REPAIR PROTEIN"/>
    <property type="match status" value="1"/>
</dbReference>
<dbReference type="InterPro" id="IPR016024">
    <property type="entry name" value="ARM-type_fold"/>
</dbReference>
<dbReference type="EMBL" id="BAEE01000011">
    <property type="protein sequence ID" value="GAB08385.1"/>
    <property type="molecule type" value="Genomic_DNA"/>
</dbReference>
<dbReference type="STRING" id="1073574.GOARA_011_00010"/>
<dbReference type="AlphaFoldDB" id="G7GXR0"/>
<evidence type="ECO:0008006" key="3">
    <source>
        <dbReference type="Google" id="ProtNLM"/>
    </source>
</evidence>
<dbReference type="Pfam" id="PF08713">
    <property type="entry name" value="DNA_alkylation"/>
    <property type="match status" value="1"/>
</dbReference>
<sequence length="133" mass="15027">AAGRVNNWDLVDSSARQILGEWCLSSGDFGELVSYARDESLWDRRVGIIGTHAYLWVGDPSATLAVAPIVVDDRRDLIQKAFGWMLREMGKRVSRESLTDYLDAHAPELGRTALSYAIEHLEPELRAHYRSLR</sequence>
<dbReference type="InterPro" id="IPR014825">
    <property type="entry name" value="DNA_alkylation"/>
</dbReference>
<proteinExistence type="predicted"/>
<dbReference type="RefSeq" id="WP_007320465.1">
    <property type="nucleotide sequence ID" value="NZ_BAEE01000011.1"/>
</dbReference>
<comment type="caution">
    <text evidence="1">The sequence shown here is derived from an EMBL/GenBank/DDBJ whole genome shotgun (WGS) entry which is preliminary data.</text>
</comment>
<name>G7GXR0_9ACTN</name>
<accession>G7GXR0</accession>